<dbReference type="EMBL" id="JARKIK010000077">
    <property type="protein sequence ID" value="KAK8727080.1"/>
    <property type="molecule type" value="Genomic_DNA"/>
</dbReference>
<gene>
    <name evidence="2" type="ORF">OTU49_009929</name>
</gene>
<feature type="region of interest" description="Disordered" evidence="1">
    <location>
        <begin position="224"/>
        <end position="248"/>
    </location>
</feature>
<dbReference type="Proteomes" id="UP001445076">
    <property type="component" value="Unassembled WGS sequence"/>
</dbReference>
<dbReference type="AlphaFoldDB" id="A0AAW0W9B1"/>
<keyword evidence="3" id="KW-1185">Reference proteome</keyword>
<feature type="compositionally biased region" description="Polar residues" evidence="1">
    <location>
        <begin position="105"/>
        <end position="114"/>
    </location>
</feature>
<evidence type="ECO:0000313" key="2">
    <source>
        <dbReference type="EMBL" id="KAK8727080.1"/>
    </source>
</evidence>
<feature type="non-terminal residue" evidence="2">
    <location>
        <position position="1"/>
    </location>
</feature>
<feature type="region of interest" description="Disordered" evidence="1">
    <location>
        <begin position="1"/>
        <end position="162"/>
    </location>
</feature>
<organism evidence="2 3">
    <name type="scientific">Cherax quadricarinatus</name>
    <name type="common">Australian red claw crayfish</name>
    <dbReference type="NCBI Taxonomy" id="27406"/>
    <lineage>
        <taxon>Eukaryota</taxon>
        <taxon>Metazoa</taxon>
        <taxon>Ecdysozoa</taxon>
        <taxon>Arthropoda</taxon>
        <taxon>Crustacea</taxon>
        <taxon>Multicrustacea</taxon>
        <taxon>Malacostraca</taxon>
        <taxon>Eumalacostraca</taxon>
        <taxon>Eucarida</taxon>
        <taxon>Decapoda</taxon>
        <taxon>Pleocyemata</taxon>
        <taxon>Astacidea</taxon>
        <taxon>Parastacoidea</taxon>
        <taxon>Parastacidae</taxon>
        <taxon>Cherax</taxon>
    </lineage>
</organism>
<evidence type="ECO:0000256" key="1">
    <source>
        <dbReference type="SAM" id="MobiDB-lite"/>
    </source>
</evidence>
<name>A0AAW0W9B1_CHEQU</name>
<reference evidence="2 3" key="1">
    <citation type="journal article" date="2024" name="BMC Genomics">
        <title>Genome assembly of redclaw crayfish (Cherax quadricarinatus) provides insights into its immune adaptation and hypoxia tolerance.</title>
        <authorList>
            <person name="Liu Z."/>
            <person name="Zheng J."/>
            <person name="Li H."/>
            <person name="Fang K."/>
            <person name="Wang S."/>
            <person name="He J."/>
            <person name="Zhou D."/>
            <person name="Weng S."/>
            <person name="Chi M."/>
            <person name="Gu Z."/>
            <person name="He J."/>
            <person name="Li F."/>
            <person name="Wang M."/>
        </authorList>
    </citation>
    <scope>NUCLEOTIDE SEQUENCE [LARGE SCALE GENOMIC DNA]</scope>
    <source>
        <strain evidence="2">ZL_2023a</strain>
    </source>
</reference>
<feature type="compositionally biased region" description="Polar residues" evidence="1">
    <location>
        <begin position="224"/>
        <end position="241"/>
    </location>
</feature>
<evidence type="ECO:0000313" key="3">
    <source>
        <dbReference type="Proteomes" id="UP001445076"/>
    </source>
</evidence>
<sequence>RGRGRGRGRGIGRGQGSSPNTSTPGPGVKRPRGRPRKIIPIPVPTEEPDSDDGLSLDVDTDEDSQETDTDEEVIAAAEHSGNCSRDYRKSPSPAQILSKPPPSQPTKQGFSEGSQIAGLQISLGTGFSRGGTPVKGRETSPHPVSSPTPVLPSSVASSSPIPGIQITIPGLSTCSRLPLGGVPSATPVPSALGRTPLTSEARPFFGVPVPVITSVHALQNRLPVSNSHTLSAQSRTSSNNQVDEDYDS</sequence>
<feature type="compositionally biased region" description="Low complexity" evidence="1">
    <location>
        <begin position="151"/>
        <end position="162"/>
    </location>
</feature>
<feature type="compositionally biased region" description="Basic residues" evidence="1">
    <location>
        <begin position="1"/>
        <end position="10"/>
    </location>
</feature>
<protein>
    <submittedName>
        <fullName evidence="2">Uncharacterized protein</fullName>
    </submittedName>
</protein>
<proteinExistence type="predicted"/>
<feature type="compositionally biased region" description="Acidic residues" evidence="1">
    <location>
        <begin position="46"/>
        <end position="73"/>
    </location>
</feature>
<comment type="caution">
    <text evidence="2">The sequence shown here is derived from an EMBL/GenBank/DDBJ whole genome shotgun (WGS) entry which is preliminary data.</text>
</comment>
<accession>A0AAW0W9B1</accession>